<keyword evidence="8" id="KW-1185">Reference proteome</keyword>
<name>A0A1E3T340_9MYCO</name>
<dbReference type="InterPro" id="IPR001227">
    <property type="entry name" value="Ac_transferase_dom_sf"/>
</dbReference>
<dbReference type="InterPro" id="IPR036736">
    <property type="entry name" value="ACP-like_sf"/>
</dbReference>
<dbReference type="Gene3D" id="1.10.1200.10">
    <property type="entry name" value="ACP-like"/>
    <property type="match status" value="1"/>
</dbReference>
<dbReference type="SUPFAM" id="SSF55048">
    <property type="entry name" value="Probable ACP-binding domain of malonyl-CoA ACP transacylase"/>
    <property type="match status" value="1"/>
</dbReference>
<dbReference type="InterPro" id="IPR050091">
    <property type="entry name" value="PKS_NRPS_Biosynth_Enz"/>
</dbReference>
<keyword evidence="1" id="KW-0596">Phosphopantetheine</keyword>
<dbReference type="PANTHER" id="PTHR43775:SF37">
    <property type="entry name" value="SI:DKEY-61P9.11"/>
    <property type="match status" value="1"/>
</dbReference>
<evidence type="ECO:0000256" key="1">
    <source>
        <dbReference type="ARBA" id="ARBA00022450"/>
    </source>
</evidence>
<dbReference type="SUPFAM" id="SSF52151">
    <property type="entry name" value="FabD/lysophospholipase-like"/>
    <property type="match status" value="1"/>
</dbReference>
<gene>
    <name evidence="7" type="ORF">BHQ21_06095</name>
</gene>
<dbReference type="InterPro" id="IPR036291">
    <property type="entry name" value="NAD(P)-bd_dom_sf"/>
</dbReference>
<dbReference type="GO" id="GO:0006633">
    <property type="term" value="P:fatty acid biosynthetic process"/>
    <property type="evidence" value="ECO:0007669"/>
    <property type="project" value="TreeGrafter"/>
</dbReference>
<dbReference type="InterPro" id="IPR009081">
    <property type="entry name" value="PP-bd_ACP"/>
</dbReference>
<dbReference type="CDD" id="cd05274">
    <property type="entry name" value="KR_FAS_SDR_x"/>
    <property type="match status" value="1"/>
</dbReference>
<accession>A0A1E3T340</accession>
<dbReference type="NCBIfam" id="NF037941">
    <property type="entry name" value="PKS_NbtC"/>
    <property type="match status" value="1"/>
</dbReference>
<dbReference type="InterPro" id="IPR014043">
    <property type="entry name" value="Acyl_transferase_dom"/>
</dbReference>
<evidence type="ECO:0000256" key="3">
    <source>
        <dbReference type="ARBA" id="ARBA00022679"/>
    </source>
</evidence>
<dbReference type="SMART" id="SM00823">
    <property type="entry name" value="PKS_PP"/>
    <property type="match status" value="1"/>
</dbReference>
<dbReference type="PANTHER" id="PTHR43775">
    <property type="entry name" value="FATTY ACID SYNTHASE"/>
    <property type="match status" value="1"/>
</dbReference>
<feature type="domain" description="Carrier" evidence="6">
    <location>
        <begin position="937"/>
        <end position="1012"/>
    </location>
</feature>
<dbReference type="AlphaFoldDB" id="A0A1E3T340"/>
<proteinExistence type="predicted"/>
<dbReference type="Pfam" id="PF00550">
    <property type="entry name" value="PP-binding"/>
    <property type="match status" value="1"/>
</dbReference>
<dbReference type="GO" id="GO:0031177">
    <property type="term" value="F:phosphopantetheine binding"/>
    <property type="evidence" value="ECO:0007669"/>
    <property type="project" value="InterPro"/>
</dbReference>
<comment type="caution">
    <text evidence="7">The sequence shown here is derived from an EMBL/GenBank/DDBJ whole genome shotgun (WGS) entry which is preliminary data.</text>
</comment>
<evidence type="ECO:0000259" key="6">
    <source>
        <dbReference type="PROSITE" id="PS50075"/>
    </source>
</evidence>
<dbReference type="SMART" id="SM00827">
    <property type="entry name" value="PKS_AT"/>
    <property type="match status" value="1"/>
</dbReference>
<evidence type="ECO:0000256" key="4">
    <source>
        <dbReference type="ARBA" id="ARBA00022857"/>
    </source>
</evidence>
<dbReference type="InterPro" id="IPR016035">
    <property type="entry name" value="Acyl_Trfase/lysoPLipase"/>
</dbReference>
<dbReference type="Gene3D" id="3.40.50.720">
    <property type="entry name" value="NAD(P)-binding Rossmann-like Domain"/>
    <property type="match status" value="1"/>
</dbReference>
<dbReference type="Proteomes" id="UP000094224">
    <property type="component" value="Unassembled WGS sequence"/>
</dbReference>
<evidence type="ECO:0000313" key="7">
    <source>
        <dbReference type="EMBL" id="ODR08739.1"/>
    </source>
</evidence>
<dbReference type="InterPro" id="IPR016036">
    <property type="entry name" value="Malonyl_transacylase_ACP-bd"/>
</dbReference>
<dbReference type="SMART" id="SM00822">
    <property type="entry name" value="PKS_KR"/>
    <property type="match status" value="1"/>
</dbReference>
<dbReference type="Gene3D" id="3.30.70.3290">
    <property type="match status" value="1"/>
</dbReference>
<dbReference type="PROSITE" id="PS50075">
    <property type="entry name" value="CARRIER"/>
    <property type="match status" value="1"/>
</dbReference>
<dbReference type="InterPro" id="IPR013968">
    <property type="entry name" value="PKS_KR"/>
</dbReference>
<evidence type="ECO:0000256" key="2">
    <source>
        <dbReference type="ARBA" id="ARBA00022553"/>
    </source>
</evidence>
<keyword evidence="2" id="KW-0597">Phosphoprotein</keyword>
<dbReference type="SUPFAM" id="SSF51735">
    <property type="entry name" value="NAD(P)-binding Rossmann-fold domains"/>
    <property type="match status" value="2"/>
</dbReference>
<reference evidence="8" key="1">
    <citation type="submission" date="2016-09" db="EMBL/GenBank/DDBJ databases">
        <authorList>
            <person name="Greninger A.L."/>
            <person name="Jerome K.R."/>
            <person name="Mcnair B."/>
            <person name="Wallis C."/>
            <person name="Fang F."/>
        </authorList>
    </citation>
    <scope>NUCLEOTIDE SEQUENCE [LARGE SCALE GENOMIC DNA]</scope>
    <source>
        <strain evidence="8">BC1_M4</strain>
    </source>
</reference>
<dbReference type="EMBL" id="MIHC01000007">
    <property type="protein sequence ID" value="ODR08739.1"/>
    <property type="molecule type" value="Genomic_DNA"/>
</dbReference>
<organism evidence="7 8">
    <name type="scientific">Mycobacterium sherrisii</name>
    <dbReference type="NCBI Taxonomy" id="243061"/>
    <lineage>
        <taxon>Bacteria</taxon>
        <taxon>Bacillati</taxon>
        <taxon>Actinomycetota</taxon>
        <taxon>Actinomycetes</taxon>
        <taxon>Mycobacteriales</taxon>
        <taxon>Mycobacteriaceae</taxon>
        <taxon>Mycobacterium</taxon>
        <taxon>Mycobacterium simiae complex</taxon>
    </lineage>
</organism>
<dbReference type="Gene3D" id="3.40.366.10">
    <property type="entry name" value="Malonyl-Coenzyme A Acyl Carrier Protein, domain 2"/>
    <property type="match status" value="1"/>
</dbReference>
<dbReference type="Pfam" id="PF00698">
    <property type="entry name" value="Acyl_transf_1"/>
    <property type="match status" value="1"/>
</dbReference>
<keyword evidence="3" id="KW-0808">Transferase</keyword>
<protein>
    <submittedName>
        <fullName evidence="7">Polyketide synthase</fullName>
    </submittedName>
</protein>
<dbReference type="STRING" id="243061.AWC25_23680"/>
<dbReference type="InterPro" id="IPR057326">
    <property type="entry name" value="KR_dom"/>
</dbReference>
<dbReference type="RefSeq" id="WP_069399401.1">
    <property type="nucleotide sequence ID" value="NZ_MIHC01000007.1"/>
</dbReference>
<dbReference type="GO" id="GO:0004312">
    <property type="term" value="F:fatty acid synthase activity"/>
    <property type="evidence" value="ECO:0007669"/>
    <property type="project" value="TreeGrafter"/>
</dbReference>
<dbReference type="Pfam" id="PF08659">
    <property type="entry name" value="KR"/>
    <property type="match status" value="1"/>
</dbReference>
<keyword evidence="5" id="KW-0511">Multifunctional enzyme</keyword>
<sequence length="1016" mass="108154">MTVCTYRLPDGTIPVLLSANTRELLRDEAAALLSYATNHPEVEPQAIAAMLFRTRTARPHRALVLAGVRADLLAALRAIAGEFDHPSVVRAETPATHRRLAYVFPGQGIQHPGMGRLFYDSVPAFRSEAEHCAQAFEARLGRSPLNYLIDQHIPDDGNALTIQAALFTQMAGLAAMWRSFGITPDITIGHSQGEIAAAYVAGGVSLADAVTVVGLRARAAEEFAPGDYAMAVVATDRHTCADLLARCSGWAELSVINSPGMLGISGERATIQGVVDTLTERGVFARVIDVRFPAHTSRIDTVGDTLLADLQRQLQDRSFPQTSTECFGSTFGAALTAGTPTGQYWFSNLRNIVRFDKAIAAAISRGADTFVELAEHPTLQLPMQDNIAAARTNGNPLVVGTSQRTVTDLTAFTRSLAVLAVHHADYPWSCLRTDTDGPTPLPLLDFPNTRMSETRLWLAGGEQVTGTSPDPNPAAPIARPQLFAEEWVRLSRRSLVPPRTIGFVDYTRAQPDLIAALCAAATDMGATAHPIDGENTGARADLDTLVILLPRSARTDYRAAAEEVTALFSDRTWLPRLAGAGADCWLVTVAGEVVLADDAPPNPVHAAASAGFRSIGAEYPGVGFKHLDLPADLTTPESANAILAAIHTRDEPELARRGDALYAKRLAHRDIPVDSAGVPPDHVLIIGGTGHLGLKFCEHYLRRGARLITLVSRSGATAAVEAGLRQIGSAHANRTQVRVTPCDVRDPAAVAQLARAHHDTPADLIIHAAVDYSAADSPDLTAEQLDRALGAKVVGIAQVLEAYPRSAGCRLLFCSSVAATIGGRGQISYAASNRMLDAMAHELRAGGLDCVSLQWGQWQVHLDLDADVIAQLAAIGVIPMPPADALAVGLAPLRHNAIVMALELDRARLMLEPYGYGPLLSQLTSPAHRAVVAGGPTDVASTVRGILLDTFGVANQDPVDTDLPLVAMGLDSLQALEFRRRVKIALDHELDVADLLGGASLTDIVSRLAQTTQDPP</sequence>
<evidence type="ECO:0000256" key="5">
    <source>
        <dbReference type="ARBA" id="ARBA00023268"/>
    </source>
</evidence>
<dbReference type="SUPFAM" id="SSF47336">
    <property type="entry name" value="ACP-like"/>
    <property type="match status" value="1"/>
</dbReference>
<evidence type="ECO:0000313" key="8">
    <source>
        <dbReference type="Proteomes" id="UP000094224"/>
    </source>
</evidence>
<dbReference type="InterPro" id="IPR020806">
    <property type="entry name" value="PKS_PP-bd"/>
</dbReference>
<keyword evidence="4" id="KW-0521">NADP</keyword>